<evidence type="ECO:0000313" key="1">
    <source>
        <dbReference type="EMBL" id="SCL60582.1"/>
    </source>
</evidence>
<name>A0A1C6V2M1_9ACTN</name>
<keyword evidence="2" id="KW-1185">Reference proteome</keyword>
<reference evidence="1 2" key="1">
    <citation type="submission" date="2016-06" db="EMBL/GenBank/DDBJ databases">
        <authorList>
            <person name="Kjaerup R.B."/>
            <person name="Dalgaard T.S."/>
            <person name="Juul-Madsen H.R."/>
        </authorList>
    </citation>
    <scope>NUCLEOTIDE SEQUENCE [LARGE SCALE GENOMIC DNA]</scope>
    <source>
        <strain evidence="1 2">DSM 45577</strain>
    </source>
</reference>
<evidence type="ECO:0000313" key="2">
    <source>
        <dbReference type="Proteomes" id="UP000198937"/>
    </source>
</evidence>
<dbReference type="EMBL" id="FMIA01000002">
    <property type="protein sequence ID" value="SCL60582.1"/>
    <property type="molecule type" value="Genomic_DNA"/>
</dbReference>
<dbReference type="RefSeq" id="WP_091441850.1">
    <property type="nucleotide sequence ID" value="NZ_BMMJ01000028.1"/>
</dbReference>
<organism evidence="1 2">
    <name type="scientific">Micromonospora yangpuensis</name>
    <dbReference type="NCBI Taxonomy" id="683228"/>
    <lineage>
        <taxon>Bacteria</taxon>
        <taxon>Bacillati</taxon>
        <taxon>Actinomycetota</taxon>
        <taxon>Actinomycetes</taxon>
        <taxon>Micromonosporales</taxon>
        <taxon>Micromonosporaceae</taxon>
        <taxon>Micromonospora</taxon>
    </lineage>
</organism>
<dbReference type="OrthoDB" id="3381423at2"/>
<protein>
    <submittedName>
        <fullName evidence="1">Uncharacterized protein</fullName>
    </submittedName>
</protein>
<dbReference type="AlphaFoldDB" id="A0A1C6V2M1"/>
<proteinExistence type="predicted"/>
<sequence length="110" mass="12216">MPETFQFDRVDRIADILYGVATAKGLIRYAPLAKRVGLRPDFLGVFLDKVSTRAAGQDEPLWSALVVAKDSGKPSVGFYGLARKMRPEYSELTDDEVWASERDRCYAAAA</sequence>
<dbReference type="Proteomes" id="UP000198937">
    <property type="component" value="Unassembled WGS sequence"/>
</dbReference>
<accession>A0A1C6V2M1</accession>
<gene>
    <name evidence="1" type="ORF">GA0070617_4420</name>
</gene>